<organism evidence="1 2">
    <name type="scientific">Ceriporiopsis subvermispora (strain B)</name>
    <name type="common">White-rot fungus</name>
    <name type="synonym">Gelatoporia subvermispora</name>
    <dbReference type="NCBI Taxonomy" id="914234"/>
    <lineage>
        <taxon>Eukaryota</taxon>
        <taxon>Fungi</taxon>
        <taxon>Dikarya</taxon>
        <taxon>Basidiomycota</taxon>
        <taxon>Agaricomycotina</taxon>
        <taxon>Agaricomycetes</taxon>
        <taxon>Polyporales</taxon>
        <taxon>Gelatoporiaceae</taxon>
        <taxon>Gelatoporia</taxon>
    </lineage>
</organism>
<evidence type="ECO:0000313" key="2">
    <source>
        <dbReference type="Proteomes" id="UP000016930"/>
    </source>
</evidence>
<gene>
    <name evidence="1" type="ORF">CERSUDRAFT_27999</name>
</gene>
<dbReference type="HOGENOM" id="CLU_006344_13_2_1"/>
<dbReference type="Proteomes" id="UP000016930">
    <property type="component" value="Unassembled WGS sequence"/>
</dbReference>
<dbReference type="InterPro" id="IPR041078">
    <property type="entry name" value="Plavaka"/>
</dbReference>
<dbReference type="Pfam" id="PF18759">
    <property type="entry name" value="Plavaka"/>
    <property type="match status" value="1"/>
</dbReference>
<dbReference type="OrthoDB" id="3199698at2759"/>
<dbReference type="EMBL" id="KB446161">
    <property type="protein sequence ID" value="EMD30431.1"/>
    <property type="molecule type" value="Genomic_DNA"/>
</dbReference>
<dbReference type="AlphaFoldDB" id="M2QVA5"/>
<feature type="non-terminal residue" evidence="1">
    <location>
        <position position="119"/>
    </location>
</feature>
<feature type="non-terminal residue" evidence="1">
    <location>
        <position position="1"/>
    </location>
</feature>
<sequence>WKSATYEVIYRDPREVVKEIIANPSFDGEFDYTPKREHLPNNAGLRRKDFMSGDWAWDQATHGAMFVPVILSTDKTTVFVATGQNEYYPVYASIGNVHNNVRRAHRNAVVIIGFLNIPK</sequence>
<protein>
    <submittedName>
        <fullName evidence="1">Uncharacterized protein</fullName>
    </submittedName>
</protein>
<reference evidence="1 2" key="1">
    <citation type="journal article" date="2012" name="Proc. Natl. Acad. Sci. U.S.A.">
        <title>Comparative genomics of Ceriporiopsis subvermispora and Phanerochaete chrysosporium provide insight into selective ligninolysis.</title>
        <authorList>
            <person name="Fernandez-Fueyo E."/>
            <person name="Ruiz-Duenas F.J."/>
            <person name="Ferreira P."/>
            <person name="Floudas D."/>
            <person name="Hibbett D.S."/>
            <person name="Canessa P."/>
            <person name="Larrondo L.F."/>
            <person name="James T.Y."/>
            <person name="Seelenfreund D."/>
            <person name="Lobos S."/>
            <person name="Polanco R."/>
            <person name="Tello M."/>
            <person name="Honda Y."/>
            <person name="Watanabe T."/>
            <person name="Watanabe T."/>
            <person name="Ryu J.S."/>
            <person name="Kubicek C.P."/>
            <person name="Schmoll M."/>
            <person name="Gaskell J."/>
            <person name="Hammel K.E."/>
            <person name="St John F.J."/>
            <person name="Vanden Wymelenberg A."/>
            <person name="Sabat G."/>
            <person name="Splinter BonDurant S."/>
            <person name="Syed K."/>
            <person name="Yadav J.S."/>
            <person name="Doddapaneni H."/>
            <person name="Subramanian V."/>
            <person name="Lavin J.L."/>
            <person name="Oguiza J.A."/>
            <person name="Perez G."/>
            <person name="Pisabarro A.G."/>
            <person name="Ramirez L."/>
            <person name="Santoyo F."/>
            <person name="Master E."/>
            <person name="Coutinho P.M."/>
            <person name="Henrissat B."/>
            <person name="Lombard V."/>
            <person name="Magnuson J.K."/>
            <person name="Kuees U."/>
            <person name="Hori C."/>
            <person name="Igarashi K."/>
            <person name="Samejima M."/>
            <person name="Held B.W."/>
            <person name="Barry K.W."/>
            <person name="LaButti K.M."/>
            <person name="Lapidus A."/>
            <person name="Lindquist E.A."/>
            <person name="Lucas S.M."/>
            <person name="Riley R."/>
            <person name="Salamov A.A."/>
            <person name="Hoffmeister D."/>
            <person name="Schwenk D."/>
            <person name="Hadar Y."/>
            <person name="Yarden O."/>
            <person name="de Vries R.P."/>
            <person name="Wiebenga A."/>
            <person name="Stenlid J."/>
            <person name="Eastwood D."/>
            <person name="Grigoriev I.V."/>
            <person name="Berka R.M."/>
            <person name="Blanchette R.A."/>
            <person name="Kersten P."/>
            <person name="Martinez A.T."/>
            <person name="Vicuna R."/>
            <person name="Cullen D."/>
        </authorList>
    </citation>
    <scope>NUCLEOTIDE SEQUENCE [LARGE SCALE GENOMIC DNA]</scope>
    <source>
        <strain evidence="1 2">B</strain>
    </source>
</reference>
<accession>M2QVA5</accession>
<evidence type="ECO:0000313" key="1">
    <source>
        <dbReference type="EMBL" id="EMD30431.1"/>
    </source>
</evidence>
<keyword evidence="2" id="KW-1185">Reference proteome</keyword>
<name>M2QVA5_CERS8</name>
<proteinExistence type="predicted"/>
<dbReference type="STRING" id="914234.M2QVA5"/>